<dbReference type="EMBL" id="CP089982">
    <property type="protein sequence ID" value="WXA92614.1"/>
    <property type="molecule type" value="Genomic_DNA"/>
</dbReference>
<gene>
    <name evidence="2" type="ORF">LZC95_39980</name>
</gene>
<accession>A0ABZ2K3D7</accession>
<evidence type="ECO:0000256" key="1">
    <source>
        <dbReference type="SAM" id="SignalP"/>
    </source>
</evidence>
<dbReference type="InterPro" id="IPR036909">
    <property type="entry name" value="Cyt_c-like_dom_sf"/>
</dbReference>
<feature type="signal peptide" evidence="1">
    <location>
        <begin position="1"/>
        <end position="18"/>
    </location>
</feature>
<name>A0ABZ2K3D7_9BACT</name>
<dbReference type="RefSeq" id="WP_394843218.1">
    <property type="nucleotide sequence ID" value="NZ_CP089982.1"/>
</dbReference>
<evidence type="ECO:0000313" key="2">
    <source>
        <dbReference type="EMBL" id="WXA92614.1"/>
    </source>
</evidence>
<feature type="chain" id="PRO_5045073742" description="Cytochrome c domain-containing protein" evidence="1">
    <location>
        <begin position="19"/>
        <end position="458"/>
    </location>
</feature>
<dbReference type="SUPFAM" id="SSF46626">
    <property type="entry name" value="Cytochrome c"/>
    <property type="match status" value="1"/>
</dbReference>
<dbReference type="Proteomes" id="UP001379533">
    <property type="component" value="Chromosome"/>
</dbReference>
<proteinExistence type="predicted"/>
<keyword evidence="1" id="KW-0732">Signal</keyword>
<sequence>MRRAVLLALPLLAGCATAPIQERSVGAVDRAPRAMQRVALPPGTRAVAVVAQEGGEGFVELADGHFLRVDARGAVYPVDHVAAPRAEWSTSGGLRAEYGGRWFSLEAPAGNELGLTPEGLRSIAQVVPLTFRGGKDAKDARDAWVRIGTRVVRVHLEPGGDAPKVSWMDPAPGVTVGAVQSIARVGEGLGAMVSDRGLTVVSEETIRTYRDAGIPGPLAGGGGWAWVGWNGQILRTDGETWESLAKNVPLGQSARLAVDDGTGTFALVLDGAGGVLRIQADGALFLSGLADGGAVFDTKLELEASGAERDALERVSFALDGKDLASRTAPPWGWGADGVRPAELASLGFGTHRVDVRAVFADGRERTRTLRFDYRSPIGRIPTYDADIAPLYDAKCGSCHTAGVGRGIARDLSSYERLSGQANAVRAAVREGRMPPDLRLDAVSTRLFTAWIDGRTPR</sequence>
<evidence type="ECO:0008006" key="4">
    <source>
        <dbReference type="Google" id="ProtNLM"/>
    </source>
</evidence>
<dbReference type="PROSITE" id="PS51257">
    <property type="entry name" value="PROKAR_LIPOPROTEIN"/>
    <property type="match status" value="1"/>
</dbReference>
<reference evidence="2 3" key="1">
    <citation type="submission" date="2021-12" db="EMBL/GenBank/DDBJ databases">
        <title>Discovery of the Pendulisporaceae a myxobacterial family with distinct sporulation behavior and unique specialized metabolism.</title>
        <authorList>
            <person name="Garcia R."/>
            <person name="Popoff A."/>
            <person name="Bader C.D."/>
            <person name="Loehr J."/>
            <person name="Walesch S."/>
            <person name="Walt C."/>
            <person name="Boldt J."/>
            <person name="Bunk B."/>
            <person name="Haeckl F.J.F.P.J."/>
            <person name="Gunesch A.P."/>
            <person name="Birkelbach J."/>
            <person name="Nuebel U."/>
            <person name="Pietschmann T."/>
            <person name="Bach T."/>
            <person name="Mueller R."/>
        </authorList>
    </citation>
    <scope>NUCLEOTIDE SEQUENCE [LARGE SCALE GENOMIC DNA]</scope>
    <source>
        <strain evidence="2 3">MSr12523</strain>
    </source>
</reference>
<keyword evidence="3" id="KW-1185">Reference proteome</keyword>
<protein>
    <recommendedName>
        <fullName evidence="4">Cytochrome c domain-containing protein</fullName>
    </recommendedName>
</protein>
<evidence type="ECO:0000313" key="3">
    <source>
        <dbReference type="Proteomes" id="UP001379533"/>
    </source>
</evidence>
<organism evidence="2 3">
    <name type="scientific">Pendulispora brunnea</name>
    <dbReference type="NCBI Taxonomy" id="2905690"/>
    <lineage>
        <taxon>Bacteria</taxon>
        <taxon>Pseudomonadati</taxon>
        <taxon>Myxococcota</taxon>
        <taxon>Myxococcia</taxon>
        <taxon>Myxococcales</taxon>
        <taxon>Sorangiineae</taxon>
        <taxon>Pendulisporaceae</taxon>
        <taxon>Pendulispora</taxon>
    </lineage>
</organism>